<dbReference type="Proteomes" id="UP001152795">
    <property type="component" value="Unassembled WGS sequence"/>
</dbReference>
<evidence type="ECO:0000313" key="3">
    <source>
        <dbReference type="Proteomes" id="UP001152795"/>
    </source>
</evidence>
<gene>
    <name evidence="2" type="ORF">PACLA_8A086906</name>
</gene>
<organism evidence="2 3">
    <name type="scientific">Paramuricea clavata</name>
    <name type="common">Red gorgonian</name>
    <name type="synonym">Violescent sea-whip</name>
    <dbReference type="NCBI Taxonomy" id="317549"/>
    <lineage>
        <taxon>Eukaryota</taxon>
        <taxon>Metazoa</taxon>
        <taxon>Cnidaria</taxon>
        <taxon>Anthozoa</taxon>
        <taxon>Octocorallia</taxon>
        <taxon>Malacalcyonacea</taxon>
        <taxon>Plexauridae</taxon>
        <taxon>Paramuricea</taxon>
    </lineage>
</organism>
<feature type="compositionally biased region" description="Polar residues" evidence="1">
    <location>
        <begin position="116"/>
        <end position="129"/>
    </location>
</feature>
<protein>
    <submittedName>
        <fullName evidence="2">Uncharacterized protein</fullName>
    </submittedName>
</protein>
<sequence>MEFFLESKAKKSKIIDVCPDSDSDFETNSSQLTQVQNRAAFQKKSLARSQKARKHRRLRKEEQIHPQKFLIETLLIKFSGPIAPIFLPGAWRRAKTKLEEAERLEAQLEVVEIEENSSSLQGSQTSKLPTQDEDDNPCIVNSSENSTTNNVSTSSMAVFLSLFQKPTPKPSTMVVQLIEAPFPKVTHVRQQDDEKDTKWNLPMIRNRFIKEEYFFMLDSNGSIKERNLSSWFRGIGISCSEEKTTVDSKCIQLKVVLEMDKSQKQKIVSYLKTIYQGVPVKRLFKRCEHQLELCEKSLMENENIASLVVQKESFKRAQVPSIKGPAVPASNFTKLQNTQVPEKMESFTKISRKKTKAKVKAKAEKKKESPLFLAFKNQENASNNKTEEIVKAKSKKERVKKTSIMDFMGIQTKESENISEIKRR</sequence>
<feature type="region of interest" description="Disordered" evidence="1">
    <location>
        <begin position="115"/>
        <end position="137"/>
    </location>
</feature>
<name>A0A7D9L6U4_PARCT</name>
<dbReference type="AlphaFoldDB" id="A0A7D9L6U4"/>
<evidence type="ECO:0000256" key="1">
    <source>
        <dbReference type="SAM" id="MobiDB-lite"/>
    </source>
</evidence>
<comment type="caution">
    <text evidence="2">The sequence shown here is derived from an EMBL/GenBank/DDBJ whole genome shotgun (WGS) entry which is preliminary data.</text>
</comment>
<dbReference type="EMBL" id="CACRXK020014485">
    <property type="protein sequence ID" value="CAB4026912.1"/>
    <property type="molecule type" value="Genomic_DNA"/>
</dbReference>
<keyword evidence="3" id="KW-1185">Reference proteome</keyword>
<evidence type="ECO:0000313" key="2">
    <source>
        <dbReference type="EMBL" id="CAB4026912.1"/>
    </source>
</evidence>
<reference evidence="2" key="1">
    <citation type="submission" date="2020-04" db="EMBL/GenBank/DDBJ databases">
        <authorList>
            <person name="Alioto T."/>
            <person name="Alioto T."/>
            <person name="Gomez Garrido J."/>
        </authorList>
    </citation>
    <scope>NUCLEOTIDE SEQUENCE</scope>
    <source>
        <strain evidence="2">A484AB</strain>
    </source>
</reference>
<proteinExistence type="predicted"/>
<dbReference type="OrthoDB" id="10659208at2759"/>
<accession>A0A7D9L6U4</accession>